<evidence type="ECO:0000313" key="2">
    <source>
        <dbReference type="EMBL" id="UOM49835.1"/>
    </source>
</evidence>
<name>A0ABY4D6P1_9SPIR</name>
<dbReference type="PANTHER" id="PTHR33221:SF5">
    <property type="entry name" value="HTH-TYPE TRANSCRIPTIONAL REGULATOR ISCR"/>
    <property type="match status" value="1"/>
</dbReference>
<protein>
    <submittedName>
        <fullName evidence="2">Rrf2 family transcriptional regulator</fullName>
    </submittedName>
</protein>
<dbReference type="InterPro" id="IPR036390">
    <property type="entry name" value="WH_DNA-bd_sf"/>
</dbReference>
<dbReference type="RefSeq" id="WP_244771229.1">
    <property type="nucleotide sequence ID" value="NZ_CP094929.1"/>
</dbReference>
<dbReference type="InterPro" id="IPR030489">
    <property type="entry name" value="TR_Rrf2-type_CS"/>
</dbReference>
<evidence type="ECO:0000256" key="1">
    <source>
        <dbReference type="ARBA" id="ARBA00023125"/>
    </source>
</evidence>
<gene>
    <name evidence="2" type="ORF">MUG09_09725</name>
</gene>
<dbReference type="InterPro" id="IPR000944">
    <property type="entry name" value="Tscrpt_reg_Rrf2"/>
</dbReference>
<dbReference type="Pfam" id="PF02082">
    <property type="entry name" value="Rrf2"/>
    <property type="match status" value="1"/>
</dbReference>
<organism evidence="2 3">
    <name type="scientific">Sphaerochaeta associata</name>
    <dbReference type="NCBI Taxonomy" id="1129264"/>
    <lineage>
        <taxon>Bacteria</taxon>
        <taxon>Pseudomonadati</taxon>
        <taxon>Spirochaetota</taxon>
        <taxon>Spirochaetia</taxon>
        <taxon>Spirochaetales</taxon>
        <taxon>Sphaerochaetaceae</taxon>
        <taxon>Sphaerochaeta</taxon>
    </lineage>
</organism>
<dbReference type="SUPFAM" id="SSF46785">
    <property type="entry name" value="Winged helix' DNA-binding domain"/>
    <property type="match status" value="1"/>
</dbReference>
<reference evidence="3" key="1">
    <citation type="journal article" date="2024" name="J Bioinform Genom">
        <title>Complete genome sequence of the type strain bacterium Sphaerochaeta associata GLS2t (VKM B-2742)t.</title>
        <authorList>
            <person name="Troshina O.Y."/>
            <person name="Tepeeva A.N."/>
            <person name="Arzamasceva V.O."/>
            <person name="Whitman W.B."/>
            <person name="Varghese N."/>
            <person name="Shapiro N."/>
            <person name="Woyke T."/>
            <person name="Kripides N.C."/>
            <person name="Vasilenko O.V."/>
        </authorList>
    </citation>
    <scope>NUCLEOTIDE SEQUENCE [LARGE SCALE GENOMIC DNA]</scope>
    <source>
        <strain evidence="3">GLS2T</strain>
    </source>
</reference>
<dbReference type="Proteomes" id="UP000829708">
    <property type="component" value="Chromosome"/>
</dbReference>
<dbReference type="PROSITE" id="PS01332">
    <property type="entry name" value="HTH_RRF2_1"/>
    <property type="match status" value="1"/>
</dbReference>
<dbReference type="EMBL" id="CP094929">
    <property type="protein sequence ID" value="UOM49835.1"/>
    <property type="molecule type" value="Genomic_DNA"/>
</dbReference>
<dbReference type="InterPro" id="IPR036388">
    <property type="entry name" value="WH-like_DNA-bd_sf"/>
</dbReference>
<dbReference type="Gene3D" id="1.10.10.10">
    <property type="entry name" value="Winged helix-like DNA-binding domain superfamily/Winged helix DNA-binding domain"/>
    <property type="match status" value="1"/>
</dbReference>
<dbReference type="PROSITE" id="PS51197">
    <property type="entry name" value="HTH_RRF2_2"/>
    <property type="match status" value="1"/>
</dbReference>
<accession>A0ABY4D6P1</accession>
<evidence type="ECO:0000313" key="3">
    <source>
        <dbReference type="Proteomes" id="UP000829708"/>
    </source>
</evidence>
<keyword evidence="3" id="KW-1185">Reference proteome</keyword>
<keyword evidence="1" id="KW-0238">DNA-binding</keyword>
<dbReference type="NCBIfam" id="TIGR00738">
    <property type="entry name" value="rrf2_super"/>
    <property type="match status" value="1"/>
</dbReference>
<sequence>MKLSTKGRYSLQTMVYLATCRDNCSIRSISEATGISSGYLEQLMIPLRRAGLVQAERGVQGGYRLAKADITCKEVLTASEGDFEPAPCKNCTRTDACKTHQIWSLLQSAVVDFSNQVTIEELASHLVESEAGGGI</sequence>
<dbReference type="PANTHER" id="PTHR33221">
    <property type="entry name" value="WINGED HELIX-TURN-HELIX TRANSCRIPTIONAL REGULATOR, RRF2 FAMILY"/>
    <property type="match status" value="1"/>
</dbReference>
<proteinExistence type="predicted"/>